<protein>
    <submittedName>
        <fullName evidence="2">Sugar phosphate isomerase/epimerase</fullName>
    </submittedName>
</protein>
<dbReference type="PANTHER" id="PTHR12110:SF21">
    <property type="entry name" value="XYLOSE ISOMERASE-LIKE TIM BARREL DOMAIN-CONTAINING PROTEIN"/>
    <property type="match status" value="1"/>
</dbReference>
<dbReference type="Gene3D" id="3.20.20.150">
    <property type="entry name" value="Divalent-metal-dependent TIM barrel enzymes"/>
    <property type="match status" value="1"/>
</dbReference>
<dbReference type="Proteomes" id="UP000719942">
    <property type="component" value="Unassembled WGS sequence"/>
</dbReference>
<dbReference type="Pfam" id="PF01261">
    <property type="entry name" value="AP_endonuc_2"/>
    <property type="match status" value="1"/>
</dbReference>
<dbReference type="EMBL" id="JAGFNZ010000005">
    <property type="protein sequence ID" value="MBW7573589.1"/>
    <property type="molecule type" value="Genomic_DNA"/>
</dbReference>
<feature type="domain" description="Xylose isomerase-like TIM barrel" evidence="1">
    <location>
        <begin position="24"/>
        <end position="251"/>
    </location>
</feature>
<dbReference type="InterPro" id="IPR036237">
    <property type="entry name" value="Xyl_isomerase-like_sf"/>
</dbReference>
<keyword evidence="3" id="KW-1185">Reference proteome</keyword>
<dbReference type="InterPro" id="IPR013022">
    <property type="entry name" value="Xyl_isomerase-like_TIM-brl"/>
</dbReference>
<reference evidence="2 3" key="1">
    <citation type="submission" date="2021-03" db="EMBL/GenBank/DDBJ databases">
        <title>Caproiciproducens sp. nov. isolated from feces of cow.</title>
        <authorList>
            <person name="Choi J.-Y."/>
        </authorList>
    </citation>
    <scope>NUCLEOTIDE SEQUENCE [LARGE SCALE GENOMIC DNA]</scope>
    <source>
        <strain evidence="2 3">AGMB10547</strain>
    </source>
</reference>
<gene>
    <name evidence="2" type="ORF">J5W02_12290</name>
</gene>
<keyword evidence="2" id="KW-0413">Isomerase</keyword>
<dbReference type="SUPFAM" id="SSF51658">
    <property type="entry name" value="Xylose isomerase-like"/>
    <property type="match status" value="1"/>
</dbReference>
<organism evidence="2 3">
    <name type="scientific">Caproiciproducens faecalis</name>
    <dbReference type="NCBI Taxonomy" id="2820301"/>
    <lineage>
        <taxon>Bacteria</taxon>
        <taxon>Bacillati</taxon>
        <taxon>Bacillota</taxon>
        <taxon>Clostridia</taxon>
        <taxon>Eubacteriales</taxon>
        <taxon>Acutalibacteraceae</taxon>
        <taxon>Caproiciproducens</taxon>
    </lineage>
</organism>
<evidence type="ECO:0000313" key="3">
    <source>
        <dbReference type="Proteomes" id="UP000719942"/>
    </source>
</evidence>
<proteinExistence type="predicted"/>
<dbReference type="PANTHER" id="PTHR12110">
    <property type="entry name" value="HYDROXYPYRUVATE ISOMERASE"/>
    <property type="match status" value="1"/>
</dbReference>
<accession>A0ABS7DQK7</accession>
<name>A0ABS7DQK7_9FIRM</name>
<dbReference type="GO" id="GO:0016853">
    <property type="term" value="F:isomerase activity"/>
    <property type="evidence" value="ECO:0007669"/>
    <property type="project" value="UniProtKB-KW"/>
</dbReference>
<comment type="caution">
    <text evidence="2">The sequence shown here is derived from an EMBL/GenBank/DDBJ whole genome shotgun (WGS) entry which is preliminary data.</text>
</comment>
<evidence type="ECO:0000313" key="2">
    <source>
        <dbReference type="EMBL" id="MBW7573589.1"/>
    </source>
</evidence>
<sequence length="261" mass="29825">MRSGISTACLYPMELEQALPALIALDFHLFEVFINTISELKPKYIKELKKMVDDSGSTVKSVHPFTSGFESFLLFSDYQRRSKDGLEFYKLYFHAANLLGAEILVLHGQRNDKRSRISEKEYFEHYAQLYALGKTFGVTVAQENVNLFRSDEPAFIERMREYLGDDCAFVLDVKQAVRAGEDPYQMCRAMGEKLVHVHINDNKPGEDCLLPGSGNMDFAALKQLMRNFGYDGDLIIEVYRRNFGELNELLGAKKVVDSLIY</sequence>
<evidence type="ECO:0000259" key="1">
    <source>
        <dbReference type="Pfam" id="PF01261"/>
    </source>
</evidence>
<dbReference type="InterPro" id="IPR050312">
    <property type="entry name" value="IolE/XylAMocC-like"/>
</dbReference>